<sequence>MTQSEFTRIRQLIYQRAGISLHEGKHAMVFSRLTRRLKETGHTSFSEYLNFLESGAGQAEFEQFTNALTTNLTAFFREEHHFHALHDALSKWTGPLRLWCCAASTGEEPYSLAMVIAETLGVRAQARIVATDIDTQVLATARSGVYPVNPRGLSAQRMHQFFLKGVRGNEGRMRVKPDLARMIEFRPFNLISGTWPRGEPFDMIFCRNVMIYFDERTQREVLRNLHGQMKPGGLLFVGHSENFTDATDLFRLRGKTIYERV</sequence>
<name>A0ACC6P288_9BURK</name>
<evidence type="ECO:0000313" key="1">
    <source>
        <dbReference type="EMBL" id="MEJ7138302.1"/>
    </source>
</evidence>
<dbReference type="EMBL" id="JAWDIE010000009">
    <property type="protein sequence ID" value="MEJ7138302.1"/>
    <property type="molecule type" value="Genomic_DNA"/>
</dbReference>
<protein>
    <submittedName>
        <fullName evidence="1">CheR family methyltransferase</fullName>
    </submittedName>
</protein>
<organism evidence="1 2">
    <name type="scientific">Amphibiibacter pelophylacis</name>
    <dbReference type="NCBI Taxonomy" id="1799477"/>
    <lineage>
        <taxon>Bacteria</taxon>
        <taxon>Pseudomonadati</taxon>
        <taxon>Pseudomonadota</taxon>
        <taxon>Betaproteobacteria</taxon>
        <taxon>Burkholderiales</taxon>
        <taxon>Sphaerotilaceae</taxon>
        <taxon>Amphibiibacter</taxon>
    </lineage>
</organism>
<keyword evidence="2" id="KW-1185">Reference proteome</keyword>
<keyword evidence="1" id="KW-0808">Transferase</keyword>
<comment type="caution">
    <text evidence="1">The sequence shown here is derived from an EMBL/GenBank/DDBJ whole genome shotgun (WGS) entry which is preliminary data.</text>
</comment>
<reference evidence="1" key="1">
    <citation type="submission" date="2023-10" db="EMBL/GenBank/DDBJ databases">
        <title>Amphibacter perezi, gen. nov., sp. nov. a novel taxa of the family Comamonadaceae, class Betaproteobacteria isolated from the skin microbiota of Pelophylax perezi from different populations.</title>
        <authorList>
            <person name="Costa S."/>
            <person name="Proenca D.N."/>
            <person name="Lopes I."/>
            <person name="Morais P.V."/>
        </authorList>
    </citation>
    <scope>NUCLEOTIDE SEQUENCE</scope>
    <source>
        <strain evidence="1">SL12-8</strain>
    </source>
</reference>
<gene>
    <name evidence="1" type="ORF">RV045_07640</name>
</gene>
<evidence type="ECO:0000313" key="2">
    <source>
        <dbReference type="Proteomes" id="UP001364695"/>
    </source>
</evidence>
<dbReference type="Proteomes" id="UP001364695">
    <property type="component" value="Unassembled WGS sequence"/>
</dbReference>
<keyword evidence="1" id="KW-0489">Methyltransferase</keyword>
<accession>A0ACC6P288</accession>
<proteinExistence type="predicted"/>